<evidence type="ECO:0000313" key="3">
    <source>
        <dbReference type="EMBL" id="MTS51507.1"/>
    </source>
</evidence>
<keyword evidence="1" id="KW-0472">Membrane</keyword>
<dbReference type="EMBL" id="WMZU01000054">
    <property type="protein sequence ID" value="MTS29164.1"/>
    <property type="molecule type" value="Genomic_DNA"/>
</dbReference>
<dbReference type="RefSeq" id="WP_155201209.1">
    <property type="nucleotide sequence ID" value="NZ_WMZN01000060.1"/>
</dbReference>
<evidence type="ECO:0000256" key="1">
    <source>
        <dbReference type="SAM" id="Phobius"/>
    </source>
</evidence>
<comment type="caution">
    <text evidence="3">The sequence shown here is derived from an EMBL/GenBank/DDBJ whole genome shotgun (WGS) entry which is preliminary data.</text>
</comment>
<protein>
    <submittedName>
        <fullName evidence="3">LPXTG cell wall anchor domain-containing protein</fullName>
    </submittedName>
</protein>
<dbReference type="Proteomes" id="UP000472755">
    <property type="component" value="Unassembled WGS sequence"/>
</dbReference>
<evidence type="ECO:0000313" key="5">
    <source>
        <dbReference type="Proteomes" id="UP000472755"/>
    </source>
</evidence>
<sequence length="38" mass="4292">MPKTGQTTWPIPVFTVMGTALIVYGLIRRKKEEKENAS</sequence>
<accession>A0A6I3R5W4</accession>
<keyword evidence="1" id="KW-0812">Transmembrane</keyword>
<dbReference type="AlphaFoldDB" id="A0A6I3R5W4"/>
<keyword evidence="1" id="KW-1133">Transmembrane helix</keyword>
<evidence type="ECO:0000313" key="2">
    <source>
        <dbReference type="EMBL" id="MTS29164.1"/>
    </source>
</evidence>
<dbReference type="Proteomes" id="UP000449193">
    <property type="component" value="Unassembled WGS sequence"/>
</dbReference>
<organism evidence="3 4">
    <name type="scientific">Ruthenibacterium lactatiformans</name>
    <dbReference type="NCBI Taxonomy" id="1550024"/>
    <lineage>
        <taxon>Bacteria</taxon>
        <taxon>Bacillati</taxon>
        <taxon>Bacillota</taxon>
        <taxon>Clostridia</taxon>
        <taxon>Eubacteriales</taxon>
        <taxon>Oscillospiraceae</taxon>
        <taxon>Ruthenibacterium</taxon>
    </lineage>
</organism>
<gene>
    <name evidence="3" type="ORF">GMD52_08125</name>
    <name evidence="2" type="ORF">GMD59_18050</name>
</gene>
<evidence type="ECO:0000313" key="4">
    <source>
        <dbReference type="Proteomes" id="UP000449193"/>
    </source>
</evidence>
<proteinExistence type="predicted"/>
<name>A0A6I3R5W4_9FIRM</name>
<dbReference type="EMBL" id="WMZR01000009">
    <property type="protein sequence ID" value="MTS51507.1"/>
    <property type="molecule type" value="Genomic_DNA"/>
</dbReference>
<reference evidence="4 5" key="1">
    <citation type="journal article" date="2019" name="Nat. Med.">
        <title>A library of human gut bacterial isolates paired with longitudinal multiomics data enables mechanistic microbiome research.</title>
        <authorList>
            <person name="Poyet M."/>
            <person name="Groussin M."/>
            <person name="Gibbons S.M."/>
            <person name="Avila-Pacheco J."/>
            <person name="Jiang X."/>
            <person name="Kearney S.M."/>
            <person name="Perrotta A.R."/>
            <person name="Berdy B."/>
            <person name="Zhao S."/>
            <person name="Lieberman T.D."/>
            <person name="Swanson P.K."/>
            <person name="Smith M."/>
            <person name="Roesemann S."/>
            <person name="Alexander J.E."/>
            <person name="Rich S.A."/>
            <person name="Livny J."/>
            <person name="Vlamakis H."/>
            <person name="Clish C."/>
            <person name="Bullock K."/>
            <person name="Deik A."/>
            <person name="Scott J."/>
            <person name="Pierce K.A."/>
            <person name="Xavier R.J."/>
            <person name="Alm E.J."/>
        </authorList>
    </citation>
    <scope>NUCLEOTIDE SEQUENCE [LARGE SCALE GENOMIC DNA]</scope>
    <source>
        <strain evidence="2 5">BIOML-A4</strain>
        <strain evidence="3 4">BIOML-A7</strain>
    </source>
</reference>
<dbReference type="NCBIfam" id="TIGR01167">
    <property type="entry name" value="LPXTG_anchor"/>
    <property type="match status" value="1"/>
</dbReference>
<feature type="transmembrane region" description="Helical" evidence="1">
    <location>
        <begin position="6"/>
        <end position="27"/>
    </location>
</feature>